<sequence length="159" mass="18359">MEGKISMATKRQVTLRFRDEYMKASKKDKGRILDEMCSVLEIGRSTARRRLAEAGRKPCEPQESKASRPKRYSDQSRELLARMWLMMDMPCAKYLKQMLPLRLPTLRACGELAEYDGFAFDELTAMSPATMDRYLKRTRDEACPKGLVSTRRSNARARP</sequence>
<evidence type="ECO:0000256" key="1">
    <source>
        <dbReference type="SAM" id="MobiDB-lite"/>
    </source>
</evidence>
<organism evidence="2 3">
    <name type="scientific">Bifidobacterium margollesii</name>
    <dbReference type="NCBI Taxonomy" id="2020964"/>
    <lineage>
        <taxon>Bacteria</taxon>
        <taxon>Bacillati</taxon>
        <taxon>Actinomycetota</taxon>
        <taxon>Actinomycetes</taxon>
        <taxon>Bifidobacteriales</taxon>
        <taxon>Bifidobacteriaceae</taxon>
        <taxon>Bifidobacterium</taxon>
    </lineage>
</organism>
<name>A0A2N5J9K1_9BIFI</name>
<feature type="region of interest" description="Disordered" evidence="1">
    <location>
        <begin position="51"/>
        <end position="74"/>
    </location>
</feature>
<proteinExistence type="predicted"/>
<dbReference type="EMBL" id="NMWU01000021">
    <property type="protein sequence ID" value="PLS30878.1"/>
    <property type="molecule type" value="Genomic_DNA"/>
</dbReference>
<dbReference type="Proteomes" id="UP000235050">
    <property type="component" value="Unassembled WGS sequence"/>
</dbReference>
<evidence type="ECO:0000313" key="2">
    <source>
        <dbReference type="EMBL" id="PLS30878.1"/>
    </source>
</evidence>
<gene>
    <name evidence="2" type="ORF">Uis1B_1167</name>
</gene>
<keyword evidence="3" id="KW-1185">Reference proteome</keyword>
<protein>
    <submittedName>
        <fullName evidence="2">Integrase</fullName>
    </submittedName>
</protein>
<evidence type="ECO:0000313" key="3">
    <source>
        <dbReference type="Proteomes" id="UP000235050"/>
    </source>
</evidence>
<accession>A0A2N5J9K1</accession>
<reference evidence="2 3" key="1">
    <citation type="submission" date="2017-07" db="EMBL/GenBank/DDBJ databases">
        <title>Bifidobacterium novel species.</title>
        <authorList>
            <person name="Lugli G.A."/>
            <person name="Milani C."/>
            <person name="Duranti S."/>
            <person name="Mangifesta M."/>
        </authorList>
    </citation>
    <scope>NUCLEOTIDE SEQUENCE [LARGE SCALE GENOMIC DNA]</scope>
    <source>
        <strain evidence="3">Uis1B</strain>
    </source>
</reference>
<comment type="caution">
    <text evidence="2">The sequence shown here is derived from an EMBL/GenBank/DDBJ whole genome shotgun (WGS) entry which is preliminary data.</text>
</comment>
<dbReference type="AlphaFoldDB" id="A0A2N5J9K1"/>